<sequence length="74" mass="8511">MELNSWDPGIPPDRILHYLILEAVNQVIKGSPAEQAGILPGDVIVECGKKFVRGFFWRYMVFPLLFRGRQYCIT</sequence>
<organism evidence="1 2">
    <name type="scientific">Rhododendron molle</name>
    <name type="common">Chinese azalea</name>
    <name type="synonym">Azalea mollis</name>
    <dbReference type="NCBI Taxonomy" id="49168"/>
    <lineage>
        <taxon>Eukaryota</taxon>
        <taxon>Viridiplantae</taxon>
        <taxon>Streptophyta</taxon>
        <taxon>Embryophyta</taxon>
        <taxon>Tracheophyta</taxon>
        <taxon>Spermatophyta</taxon>
        <taxon>Magnoliopsida</taxon>
        <taxon>eudicotyledons</taxon>
        <taxon>Gunneridae</taxon>
        <taxon>Pentapetalae</taxon>
        <taxon>asterids</taxon>
        <taxon>Ericales</taxon>
        <taxon>Ericaceae</taxon>
        <taxon>Ericoideae</taxon>
        <taxon>Rhodoreae</taxon>
        <taxon>Rhododendron</taxon>
    </lineage>
</organism>
<protein>
    <submittedName>
        <fullName evidence="1">Uncharacterized protein</fullName>
    </submittedName>
</protein>
<dbReference type="Proteomes" id="UP001062846">
    <property type="component" value="Chromosome 10"/>
</dbReference>
<proteinExistence type="predicted"/>
<evidence type="ECO:0000313" key="1">
    <source>
        <dbReference type="EMBL" id="KAI8536074.1"/>
    </source>
</evidence>
<name>A0ACC0M671_RHOML</name>
<accession>A0ACC0M671</accession>
<reference evidence="1" key="1">
    <citation type="submission" date="2022-02" db="EMBL/GenBank/DDBJ databases">
        <title>Plant Genome Project.</title>
        <authorList>
            <person name="Zhang R.-G."/>
        </authorList>
    </citation>
    <scope>NUCLEOTIDE SEQUENCE</scope>
    <source>
        <strain evidence="1">AT1</strain>
    </source>
</reference>
<evidence type="ECO:0000313" key="2">
    <source>
        <dbReference type="Proteomes" id="UP001062846"/>
    </source>
</evidence>
<gene>
    <name evidence="1" type="ORF">RHMOL_Rhmol10G0227700</name>
</gene>
<keyword evidence="2" id="KW-1185">Reference proteome</keyword>
<comment type="caution">
    <text evidence="1">The sequence shown here is derived from an EMBL/GenBank/DDBJ whole genome shotgun (WGS) entry which is preliminary data.</text>
</comment>
<dbReference type="EMBL" id="CM046397">
    <property type="protein sequence ID" value="KAI8536074.1"/>
    <property type="molecule type" value="Genomic_DNA"/>
</dbReference>